<name>A0A6D2KCY1_9BRAS</name>
<evidence type="ECO:0000313" key="2">
    <source>
        <dbReference type="EMBL" id="CAA7050914.1"/>
    </source>
</evidence>
<feature type="region of interest" description="Disordered" evidence="1">
    <location>
        <begin position="147"/>
        <end position="275"/>
    </location>
</feature>
<dbReference type="AlphaFoldDB" id="A0A6D2KCY1"/>
<feature type="compositionally biased region" description="Basic and acidic residues" evidence="1">
    <location>
        <begin position="99"/>
        <end position="131"/>
    </location>
</feature>
<reference evidence="2" key="1">
    <citation type="submission" date="2020-01" db="EMBL/GenBank/DDBJ databases">
        <authorList>
            <person name="Mishra B."/>
        </authorList>
    </citation>
    <scope>NUCLEOTIDE SEQUENCE [LARGE SCALE GENOMIC DNA]</scope>
</reference>
<dbReference type="PANTHER" id="PTHR34660">
    <property type="entry name" value="MYB-LIKE PROTEIN X"/>
    <property type="match status" value="1"/>
</dbReference>
<evidence type="ECO:0000313" key="3">
    <source>
        <dbReference type="Proteomes" id="UP000467841"/>
    </source>
</evidence>
<dbReference type="OrthoDB" id="1913135at2759"/>
<organism evidence="2 3">
    <name type="scientific">Microthlaspi erraticum</name>
    <dbReference type="NCBI Taxonomy" id="1685480"/>
    <lineage>
        <taxon>Eukaryota</taxon>
        <taxon>Viridiplantae</taxon>
        <taxon>Streptophyta</taxon>
        <taxon>Embryophyta</taxon>
        <taxon>Tracheophyta</taxon>
        <taxon>Spermatophyta</taxon>
        <taxon>Magnoliopsida</taxon>
        <taxon>eudicotyledons</taxon>
        <taxon>Gunneridae</taxon>
        <taxon>Pentapetalae</taxon>
        <taxon>rosids</taxon>
        <taxon>malvids</taxon>
        <taxon>Brassicales</taxon>
        <taxon>Brassicaceae</taxon>
        <taxon>Coluteocarpeae</taxon>
        <taxon>Microthlaspi</taxon>
    </lineage>
</organism>
<evidence type="ECO:0000256" key="1">
    <source>
        <dbReference type="SAM" id="MobiDB-lite"/>
    </source>
</evidence>
<dbReference type="EMBL" id="CACVBM020001462">
    <property type="protein sequence ID" value="CAA7050914.1"/>
    <property type="molecule type" value="Genomic_DNA"/>
</dbReference>
<keyword evidence="3" id="KW-1185">Reference proteome</keyword>
<sequence>MSRCFPFPPPGYEKKITTVEADPLIKEKQKKEKKHKKEKKDKEKREGKEKKDKETSKDKHKDRKEKNDKPKDRKDKDRDREKRRAAEEEKAVVPLPDTGDDKFVQDLARRINSEEEARESQSAKRSEDEVLRVPSCTVQKEAEVMFKPVERKDKNELQEKNHREETVRKSDKQLHNEEMKKSEPKTTRDTSSKEINKTGQEKPKYVEGGPRLKEREGILGKRKDHEAANGLLYENGSNPKIPNKVHRPGASPLSSVENGRKLGAYQTPPKSVSELQGTVCNSEVKKHKINGFIESQESKSRPPVSSVKVKENGVASAKKRPHSDLKYLDQILNVPKREELLEVDDDEKEWLFGQSGVKLSKKQRADSSSSVSLDEALQVWNKALRLESADIIALPYVVPF</sequence>
<dbReference type="PANTHER" id="PTHR34660:SF18">
    <property type="entry name" value="BNAC05G44690D PROTEIN"/>
    <property type="match status" value="1"/>
</dbReference>
<protein>
    <submittedName>
        <fullName evidence="2">Uncharacterized protein</fullName>
    </submittedName>
</protein>
<feature type="compositionally biased region" description="Basic and acidic residues" evidence="1">
    <location>
        <begin position="40"/>
        <end position="91"/>
    </location>
</feature>
<feature type="compositionally biased region" description="Basic and acidic residues" evidence="1">
    <location>
        <begin position="12"/>
        <end position="30"/>
    </location>
</feature>
<accession>A0A6D2KCY1</accession>
<dbReference type="Proteomes" id="UP000467841">
    <property type="component" value="Unassembled WGS sequence"/>
</dbReference>
<feature type="compositionally biased region" description="Basic and acidic residues" evidence="1">
    <location>
        <begin position="147"/>
        <end position="227"/>
    </location>
</feature>
<feature type="region of interest" description="Disordered" evidence="1">
    <location>
        <begin position="1"/>
        <end position="132"/>
    </location>
</feature>
<comment type="caution">
    <text evidence="2">The sequence shown here is derived from an EMBL/GenBank/DDBJ whole genome shotgun (WGS) entry which is preliminary data.</text>
</comment>
<feature type="compositionally biased region" description="Pro residues" evidence="1">
    <location>
        <begin position="1"/>
        <end position="11"/>
    </location>
</feature>
<gene>
    <name evidence="2" type="ORF">MERR_LOCUS38149</name>
</gene>
<proteinExistence type="predicted"/>
<feature type="region of interest" description="Disordered" evidence="1">
    <location>
        <begin position="293"/>
        <end position="320"/>
    </location>
</feature>